<dbReference type="PANTHER" id="PTHR11453">
    <property type="entry name" value="ANION EXCHANGE PROTEIN"/>
    <property type="match status" value="1"/>
</dbReference>
<dbReference type="OrthoDB" id="1735926at2759"/>
<keyword evidence="5 8" id="KW-1133">Transmembrane helix</keyword>
<dbReference type="RefSeq" id="XP_007829927.1">
    <property type="nucleotide sequence ID" value="XM_007831736.1"/>
</dbReference>
<dbReference type="HOGENOM" id="CLU_002289_7_2_1"/>
<evidence type="ECO:0000313" key="11">
    <source>
        <dbReference type="Proteomes" id="UP000030651"/>
    </source>
</evidence>
<dbReference type="InterPro" id="IPR011531">
    <property type="entry name" value="HCO3_transpt-like_TM_dom"/>
</dbReference>
<dbReference type="GO" id="GO:0005452">
    <property type="term" value="F:solute:inorganic anion antiporter activity"/>
    <property type="evidence" value="ECO:0007669"/>
    <property type="project" value="InterPro"/>
</dbReference>
<keyword evidence="3" id="KW-0926">Vacuole</keyword>
<dbReference type="GO" id="GO:0046713">
    <property type="term" value="P:borate transport"/>
    <property type="evidence" value="ECO:0007669"/>
    <property type="project" value="TreeGrafter"/>
</dbReference>
<evidence type="ECO:0000256" key="1">
    <source>
        <dbReference type="ARBA" id="ARBA00004128"/>
    </source>
</evidence>
<name>W3XGH1_PESFW</name>
<evidence type="ECO:0000256" key="8">
    <source>
        <dbReference type="SAM" id="Phobius"/>
    </source>
</evidence>
<evidence type="ECO:0000256" key="2">
    <source>
        <dbReference type="ARBA" id="ARBA00010993"/>
    </source>
</evidence>
<feature type="transmembrane region" description="Helical" evidence="8">
    <location>
        <begin position="502"/>
        <end position="535"/>
    </location>
</feature>
<keyword evidence="6 8" id="KW-0472">Membrane</keyword>
<feature type="transmembrane region" description="Helical" evidence="8">
    <location>
        <begin position="316"/>
        <end position="335"/>
    </location>
</feature>
<keyword evidence="11" id="KW-1185">Reference proteome</keyword>
<dbReference type="Proteomes" id="UP000030651">
    <property type="component" value="Unassembled WGS sequence"/>
</dbReference>
<dbReference type="Pfam" id="PF00955">
    <property type="entry name" value="HCO3_cotransp"/>
    <property type="match status" value="2"/>
</dbReference>
<dbReference type="InParanoid" id="W3XGH1"/>
<dbReference type="GO" id="GO:0006820">
    <property type="term" value="P:monoatomic anion transport"/>
    <property type="evidence" value="ECO:0007669"/>
    <property type="project" value="InterPro"/>
</dbReference>
<dbReference type="AlphaFoldDB" id="W3XGH1"/>
<feature type="transmembrane region" description="Helical" evidence="8">
    <location>
        <begin position="136"/>
        <end position="155"/>
    </location>
</feature>
<protein>
    <recommendedName>
        <fullName evidence="9">Bicarbonate transporter-like transmembrane domain-containing protein</fullName>
    </recommendedName>
</protein>
<dbReference type="KEGG" id="pfy:PFICI_03155"/>
<dbReference type="EMBL" id="KI912110">
    <property type="protein sequence ID" value="ETS85130.1"/>
    <property type="molecule type" value="Genomic_DNA"/>
</dbReference>
<dbReference type="OMA" id="AIFHWIV"/>
<accession>W3XGH1</accession>
<feature type="domain" description="Bicarbonate transporter-like transmembrane" evidence="9">
    <location>
        <begin position="231"/>
        <end position="557"/>
    </location>
</feature>
<reference evidence="11" key="1">
    <citation type="journal article" date="2015" name="BMC Genomics">
        <title>Genomic and transcriptomic analysis of the endophytic fungus Pestalotiopsis fici reveals its lifestyle and high potential for synthesis of natural products.</title>
        <authorList>
            <person name="Wang X."/>
            <person name="Zhang X."/>
            <person name="Liu L."/>
            <person name="Xiang M."/>
            <person name="Wang W."/>
            <person name="Sun X."/>
            <person name="Che Y."/>
            <person name="Guo L."/>
            <person name="Liu G."/>
            <person name="Guo L."/>
            <person name="Wang C."/>
            <person name="Yin W.B."/>
            <person name="Stadler M."/>
            <person name="Zhang X."/>
            <person name="Liu X."/>
        </authorList>
    </citation>
    <scope>NUCLEOTIDE SEQUENCE [LARGE SCALE GENOMIC DNA]</scope>
    <source>
        <strain evidence="11">W106-1 / CGMCC3.15140</strain>
    </source>
</reference>
<keyword evidence="4 8" id="KW-0812">Transmembrane</keyword>
<comment type="subcellular location">
    <subcellularLocation>
        <location evidence="1">Vacuole membrane</location>
        <topology evidence="1">Multi-pass membrane protein</topology>
    </subcellularLocation>
</comment>
<feature type="transmembrane region" description="Helical" evidence="8">
    <location>
        <begin position="356"/>
        <end position="378"/>
    </location>
</feature>
<dbReference type="InterPro" id="IPR003020">
    <property type="entry name" value="HCO3_transpt_euk"/>
</dbReference>
<gene>
    <name evidence="10" type="ORF">PFICI_03155</name>
</gene>
<evidence type="ECO:0000256" key="6">
    <source>
        <dbReference type="ARBA" id="ARBA00023136"/>
    </source>
</evidence>
<evidence type="ECO:0000259" key="9">
    <source>
        <dbReference type="Pfam" id="PF00955"/>
    </source>
</evidence>
<dbReference type="FunFam" id="1.10.287.570:FF:000003">
    <property type="entry name" value="Anion exchange family protein"/>
    <property type="match status" value="1"/>
</dbReference>
<proteinExistence type="inferred from homology"/>
<dbReference type="GeneID" id="19268168"/>
<feature type="region of interest" description="Disordered" evidence="7">
    <location>
        <begin position="1"/>
        <end position="31"/>
    </location>
</feature>
<organism evidence="10 11">
    <name type="scientific">Pestalotiopsis fici (strain W106-1 / CGMCC3.15140)</name>
    <dbReference type="NCBI Taxonomy" id="1229662"/>
    <lineage>
        <taxon>Eukaryota</taxon>
        <taxon>Fungi</taxon>
        <taxon>Dikarya</taxon>
        <taxon>Ascomycota</taxon>
        <taxon>Pezizomycotina</taxon>
        <taxon>Sordariomycetes</taxon>
        <taxon>Xylariomycetidae</taxon>
        <taxon>Amphisphaeriales</taxon>
        <taxon>Sporocadaceae</taxon>
        <taxon>Pestalotiopsis</taxon>
    </lineage>
</organism>
<dbReference type="PANTHER" id="PTHR11453:SF38">
    <property type="entry name" value="ANION TRANSPORTER (EUROFUNG)"/>
    <property type="match status" value="1"/>
</dbReference>
<evidence type="ECO:0000256" key="5">
    <source>
        <dbReference type="ARBA" id="ARBA00022989"/>
    </source>
</evidence>
<dbReference type="Gene3D" id="1.10.287.570">
    <property type="entry name" value="Helical hairpin bin"/>
    <property type="match status" value="1"/>
</dbReference>
<evidence type="ECO:0000313" key="10">
    <source>
        <dbReference type="EMBL" id="ETS85130.1"/>
    </source>
</evidence>
<feature type="transmembrane region" description="Helical" evidence="8">
    <location>
        <begin position="162"/>
        <end position="181"/>
    </location>
</feature>
<evidence type="ECO:0000256" key="3">
    <source>
        <dbReference type="ARBA" id="ARBA00022554"/>
    </source>
</evidence>
<dbReference type="eggNOG" id="KOG1172">
    <property type="taxonomic scope" value="Eukaryota"/>
</dbReference>
<dbReference type="STRING" id="1229662.W3XGH1"/>
<sequence length="607" mass="69067">MADKTRSRFSGSRVPSRQRTPNDLPQSELPQEKTAKSYTYENVTGWRQYRVLRPCRGMYHDIRRRLPYYWSDITDAFTYRTIASTIRMYFVNILPALAYTLDMYRKTGEFFGVTEALFSSALAAMVFSLLGAQPLTIVGITGLISLFNYTIYEIIAQYDSSLYPLFMAWTGIWAAIFHWIVAMFNLCDYMRYVTDFSSESFGMYVGIIYMIKGVEELVNELTVEGPVSGYLSCIIAILYFASVYSLEKMGQSTLWKPWFRGILADYAYVFATLFWVGFSHIPGRLQDAHVSQLPVTKAFYPTQPRDWLLDFWNLPVKWIFVAIPFGFLVMLLFYYDHNVSSITAQARQFPLKKPGGFHWDFFLLGCTTFIAAILGLPLPNGLVPQAPVHTDSLTVYETKLEIIPTAEGEGTEIRRPVVEAVAVVEQRVSHFLMGLALIGTMTGPLLAMLHTMPSALFGGVFFVVGWGSIESNAITQKLVFLMSEDRFIQRDEPLLSIPRRKIWLFIGLQVLGVAATVAVSQTIAAIGFPVLIILLIPLRTHLIPKWFTLRELEVMDDFTCTNEQVLASLGGAPKLPEHTRAQDWGLERRRSEQRFGLQRQRAGNLRR</sequence>
<comment type="similarity">
    <text evidence="2">Belongs to the anion exchanger (TC 2.A.31) family.</text>
</comment>
<feature type="compositionally biased region" description="Polar residues" evidence="7">
    <location>
        <begin position="8"/>
        <end position="29"/>
    </location>
</feature>
<dbReference type="GO" id="GO:0005886">
    <property type="term" value="C:plasma membrane"/>
    <property type="evidence" value="ECO:0007669"/>
    <property type="project" value="TreeGrafter"/>
</dbReference>
<feature type="domain" description="Bicarbonate transporter-like transmembrane" evidence="9">
    <location>
        <begin position="53"/>
        <end position="220"/>
    </location>
</feature>
<evidence type="ECO:0000256" key="7">
    <source>
        <dbReference type="SAM" id="MobiDB-lite"/>
    </source>
</evidence>
<feature type="transmembrane region" description="Helical" evidence="8">
    <location>
        <begin position="258"/>
        <end position="278"/>
    </location>
</feature>
<feature type="transmembrane region" description="Helical" evidence="8">
    <location>
        <begin position="227"/>
        <end position="246"/>
    </location>
</feature>
<dbReference type="GO" id="GO:0005774">
    <property type="term" value="C:vacuolar membrane"/>
    <property type="evidence" value="ECO:0007669"/>
    <property type="project" value="UniProtKB-SubCell"/>
</dbReference>
<feature type="transmembrane region" description="Helical" evidence="8">
    <location>
        <begin position="456"/>
        <end position="482"/>
    </location>
</feature>
<evidence type="ECO:0000256" key="4">
    <source>
        <dbReference type="ARBA" id="ARBA00022692"/>
    </source>
</evidence>
<dbReference type="GO" id="GO:0050801">
    <property type="term" value="P:monoatomic ion homeostasis"/>
    <property type="evidence" value="ECO:0007669"/>
    <property type="project" value="TreeGrafter"/>
</dbReference>